<sequence>SIREAAKGFEVSKSTLSDRYKGKVNRVKAHESQQNLSSAEELILVEWIKVMARRGLPMSASMIIDCAMDI</sequence>
<organism evidence="4 5">
    <name type="scientific">Neolentinus lepideus HHB14362 ss-1</name>
    <dbReference type="NCBI Taxonomy" id="1314782"/>
    <lineage>
        <taxon>Eukaryota</taxon>
        <taxon>Fungi</taxon>
        <taxon>Dikarya</taxon>
        <taxon>Basidiomycota</taxon>
        <taxon>Agaricomycotina</taxon>
        <taxon>Agaricomycetes</taxon>
        <taxon>Gloeophyllales</taxon>
        <taxon>Gloeophyllaceae</taxon>
        <taxon>Neolentinus</taxon>
    </lineage>
</organism>
<evidence type="ECO:0000256" key="2">
    <source>
        <dbReference type="ARBA" id="ARBA00023242"/>
    </source>
</evidence>
<feature type="non-terminal residue" evidence="4">
    <location>
        <position position="1"/>
    </location>
</feature>
<dbReference type="GO" id="GO:0003677">
    <property type="term" value="F:DNA binding"/>
    <property type="evidence" value="ECO:0007669"/>
    <property type="project" value="UniProtKB-KW"/>
</dbReference>
<accession>A0A165TFK4</accession>
<dbReference type="Proteomes" id="UP000076761">
    <property type="component" value="Unassembled WGS sequence"/>
</dbReference>
<keyword evidence="1" id="KW-0238">DNA-binding</keyword>
<feature type="non-terminal residue" evidence="4">
    <location>
        <position position="70"/>
    </location>
</feature>
<name>A0A165TFK4_9AGAM</name>
<dbReference type="OrthoDB" id="3197907at2759"/>
<keyword evidence="2" id="KW-0539">Nucleus</keyword>
<dbReference type="AlphaFoldDB" id="A0A165TFK4"/>
<gene>
    <name evidence="4" type="ORF">NEOLEDRAFT_1027515</name>
</gene>
<dbReference type="InterPro" id="IPR006600">
    <property type="entry name" value="HTH_CenpB_DNA-bd_dom"/>
</dbReference>
<dbReference type="InParanoid" id="A0A165TFK4"/>
<dbReference type="InterPro" id="IPR007889">
    <property type="entry name" value="HTH_Psq"/>
</dbReference>
<dbReference type="EMBL" id="KV425566">
    <property type="protein sequence ID" value="KZT26593.1"/>
    <property type="molecule type" value="Genomic_DNA"/>
</dbReference>
<dbReference type="Pfam" id="PF05225">
    <property type="entry name" value="HTH_psq"/>
    <property type="match status" value="1"/>
</dbReference>
<evidence type="ECO:0000259" key="3">
    <source>
        <dbReference type="PROSITE" id="PS51253"/>
    </source>
</evidence>
<evidence type="ECO:0000256" key="1">
    <source>
        <dbReference type="ARBA" id="ARBA00023125"/>
    </source>
</evidence>
<proteinExistence type="predicted"/>
<evidence type="ECO:0000313" key="4">
    <source>
        <dbReference type="EMBL" id="KZT26593.1"/>
    </source>
</evidence>
<evidence type="ECO:0000313" key="5">
    <source>
        <dbReference type="Proteomes" id="UP000076761"/>
    </source>
</evidence>
<keyword evidence="5" id="KW-1185">Reference proteome</keyword>
<reference evidence="4 5" key="1">
    <citation type="journal article" date="2016" name="Mol. Biol. Evol.">
        <title>Comparative Genomics of Early-Diverging Mushroom-Forming Fungi Provides Insights into the Origins of Lignocellulose Decay Capabilities.</title>
        <authorList>
            <person name="Nagy L.G."/>
            <person name="Riley R."/>
            <person name="Tritt A."/>
            <person name="Adam C."/>
            <person name="Daum C."/>
            <person name="Floudas D."/>
            <person name="Sun H."/>
            <person name="Yadav J.S."/>
            <person name="Pangilinan J."/>
            <person name="Larsson K.H."/>
            <person name="Matsuura K."/>
            <person name="Barry K."/>
            <person name="Labutti K."/>
            <person name="Kuo R."/>
            <person name="Ohm R.A."/>
            <person name="Bhattacharya S.S."/>
            <person name="Shirouzu T."/>
            <person name="Yoshinaga Y."/>
            <person name="Martin F.M."/>
            <person name="Grigoriev I.V."/>
            <person name="Hibbett D.S."/>
        </authorList>
    </citation>
    <scope>NUCLEOTIDE SEQUENCE [LARGE SCALE GENOMIC DNA]</scope>
    <source>
        <strain evidence="4 5">HHB14362 ss-1</strain>
    </source>
</reference>
<feature type="domain" description="HTH CENPB-type" evidence="3">
    <location>
        <begin position="28"/>
        <end position="70"/>
    </location>
</feature>
<dbReference type="PROSITE" id="PS51253">
    <property type="entry name" value="HTH_CENPB"/>
    <property type="match status" value="1"/>
</dbReference>
<protein>
    <recommendedName>
        <fullName evidence="3">HTH CENPB-type domain-containing protein</fullName>
    </recommendedName>
</protein>